<name>A0A2J8A702_9CHLO</name>
<reference evidence="7 8" key="1">
    <citation type="journal article" date="2017" name="Mol. Biol. Evol.">
        <title>The 4-celled Tetrabaena socialis nuclear genome reveals the essential components for genetic control of cell number at the origin of multicellularity in the volvocine lineage.</title>
        <authorList>
            <person name="Featherston J."/>
            <person name="Arakaki Y."/>
            <person name="Hanschen E.R."/>
            <person name="Ferris P.J."/>
            <person name="Michod R.E."/>
            <person name="Olson B.J.S.C."/>
            <person name="Nozaki H."/>
            <person name="Durand P.M."/>
        </authorList>
    </citation>
    <scope>NUCLEOTIDE SEQUENCE [LARGE SCALE GENOMIC DNA]</scope>
    <source>
        <strain evidence="7 8">NIES-571</strain>
    </source>
</reference>
<feature type="transmembrane region" description="Helical" evidence="6">
    <location>
        <begin position="118"/>
        <end position="137"/>
    </location>
</feature>
<dbReference type="AlphaFoldDB" id="A0A2J8A702"/>
<dbReference type="PANTHER" id="PTHR16007:SF15">
    <property type="entry name" value="TRANSMEMBRANE PROTEIN 45B"/>
    <property type="match status" value="1"/>
</dbReference>
<evidence type="ECO:0000256" key="5">
    <source>
        <dbReference type="ARBA" id="ARBA00023136"/>
    </source>
</evidence>
<feature type="transmembrane region" description="Helical" evidence="6">
    <location>
        <begin position="246"/>
        <end position="270"/>
    </location>
</feature>
<comment type="caution">
    <text evidence="7">The sequence shown here is derived from an EMBL/GenBank/DDBJ whole genome shotgun (WGS) entry which is preliminary data.</text>
</comment>
<accession>A0A2J8A702</accession>
<dbReference type="InterPro" id="IPR042127">
    <property type="entry name" value="TMEM45"/>
</dbReference>
<evidence type="ECO:0008006" key="9">
    <source>
        <dbReference type="Google" id="ProtNLM"/>
    </source>
</evidence>
<evidence type="ECO:0000313" key="7">
    <source>
        <dbReference type="EMBL" id="PNH08287.1"/>
    </source>
</evidence>
<feature type="transmembrane region" description="Helical" evidence="6">
    <location>
        <begin position="149"/>
        <end position="167"/>
    </location>
</feature>
<keyword evidence="5 6" id="KW-0472">Membrane</keyword>
<dbReference type="PANTHER" id="PTHR16007">
    <property type="entry name" value="EPIDIDYMAL MEMBRANE PROTEIN E9-RELATED"/>
    <property type="match status" value="1"/>
</dbReference>
<dbReference type="Pfam" id="PF04819">
    <property type="entry name" value="DUF716"/>
    <property type="match status" value="1"/>
</dbReference>
<dbReference type="Proteomes" id="UP000236333">
    <property type="component" value="Unassembled WGS sequence"/>
</dbReference>
<dbReference type="InterPro" id="IPR006904">
    <property type="entry name" value="DUF716"/>
</dbReference>
<gene>
    <name evidence="7" type="ORF">TSOC_005166</name>
</gene>
<dbReference type="OrthoDB" id="551896at2759"/>
<comment type="similarity">
    <text evidence="2">Belongs to the TMEM45 family.</text>
</comment>
<comment type="subcellular location">
    <subcellularLocation>
        <location evidence="1">Membrane</location>
        <topology evidence="1">Multi-pass membrane protein</topology>
    </subcellularLocation>
</comment>
<evidence type="ECO:0000256" key="2">
    <source>
        <dbReference type="ARBA" id="ARBA00006948"/>
    </source>
</evidence>
<evidence type="ECO:0000256" key="4">
    <source>
        <dbReference type="ARBA" id="ARBA00022989"/>
    </source>
</evidence>
<evidence type="ECO:0000256" key="1">
    <source>
        <dbReference type="ARBA" id="ARBA00004141"/>
    </source>
</evidence>
<keyword evidence="8" id="KW-1185">Reference proteome</keyword>
<keyword evidence="3 6" id="KW-0812">Transmembrane</keyword>
<keyword evidence="4 6" id="KW-1133">Transmembrane helix</keyword>
<feature type="transmembrane region" description="Helical" evidence="6">
    <location>
        <begin position="208"/>
        <end position="226"/>
    </location>
</feature>
<evidence type="ECO:0000313" key="8">
    <source>
        <dbReference type="Proteomes" id="UP000236333"/>
    </source>
</evidence>
<evidence type="ECO:0000256" key="6">
    <source>
        <dbReference type="SAM" id="Phobius"/>
    </source>
</evidence>
<feature type="transmembrane region" description="Helical" evidence="6">
    <location>
        <begin position="179"/>
        <end position="196"/>
    </location>
</feature>
<organism evidence="7 8">
    <name type="scientific">Tetrabaena socialis</name>
    <dbReference type="NCBI Taxonomy" id="47790"/>
    <lineage>
        <taxon>Eukaryota</taxon>
        <taxon>Viridiplantae</taxon>
        <taxon>Chlorophyta</taxon>
        <taxon>core chlorophytes</taxon>
        <taxon>Chlorophyceae</taxon>
        <taxon>CS clade</taxon>
        <taxon>Chlamydomonadales</taxon>
        <taxon>Tetrabaenaceae</taxon>
        <taxon>Tetrabaena</taxon>
    </lineage>
</organism>
<protein>
    <recommendedName>
        <fullName evidence="9">Transmembrane protein 45B</fullName>
    </recommendedName>
</protein>
<proteinExistence type="inferred from homology"/>
<dbReference type="EMBL" id="PGGS01000136">
    <property type="protein sequence ID" value="PNH08287.1"/>
    <property type="molecule type" value="Genomic_DNA"/>
</dbReference>
<evidence type="ECO:0000256" key="3">
    <source>
        <dbReference type="ARBA" id="ARBA00022692"/>
    </source>
</evidence>
<dbReference type="GO" id="GO:0016020">
    <property type="term" value="C:membrane"/>
    <property type="evidence" value="ECO:0007669"/>
    <property type="project" value="UniProtKB-SubCell"/>
</dbReference>
<sequence length="352" mass="38354">MGKGGADSVRKVGTEMGHFVPCLALSTWAFHAFIGTCWRYCLAQRDPSAPPYTSRTWEPLLPFLPSPRWRRFNQLVPIDSLFKTISGSLIIITSYRFPQIVCPDGVREGRIVGQHVMYWAHAMLIVACVLVGVVELVAIRVRFPPGTSAAVMVAAHIVLVIIFSYHQKHEIFDQTIHELVGHCFFVAAICGVMEVYQPTSFLAVSGKLFFHIMGSAWLGMAGYMLFSGSVFWSPVWNAQTDVGPVMFAPIVFIMMMLGLLVFMLIIFALVDLLAARRLRAVGPDAPEEAMLALTQLPISKMGGERQGLLVKSEAAGGYSAINGQVDGDALGSSGLGGFGVERSGCLVRNGRA</sequence>